<evidence type="ECO:0000313" key="2">
    <source>
        <dbReference type="Proteomes" id="UP000002084"/>
    </source>
</evidence>
<dbReference type="STRING" id="41514.SARI_02582"/>
<name>A9MMW4_SALAR</name>
<organism evidence="1 2">
    <name type="scientific">Salmonella arizonae (strain ATCC BAA-731 / CDC346-86 / RSK2980)</name>
    <dbReference type="NCBI Taxonomy" id="41514"/>
    <lineage>
        <taxon>Bacteria</taxon>
        <taxon>Pseudomonadati</taxon>
        <taxon>Pseudomonadota</taxon>
        <taxon>Gammaproteobacteria</taxon>
        <taxon>Enterobacterales</taxon>
        <taxon>Enterobacteriaceae</taxon>
        <taxon>Salmonella</taxon>
    </lineage>
</organism>
<keyword evidence="2" id="KW-1185">Reference proteome</keyword>
<sequence length="64" mass="7250">MAFPEFFSGQRGPKVTVVFTYQREYAQFKRFGQPAIAGLAAFTADKSFSTRNPVTIDKPLRLTF</sequence>
<dbReference type="EMBL" id="CP000880">
    <property type="protein sequence ID" value="ABX22439.1"/>
    <property type="molecule type" value="Genomic_DNA"/>
</dbReference>
<reference evidence="1 2" key="1">
    <citation type="submission" date="2007-11" db="EMBL/GenBank/DDBJ databases">
        <authorList>
            <consortium name="The Salmonella enterica serovar Arizonae Genome Sequencing Project"/>
            <person name="McClelland M."/>
            <person name="Sanderson E.K."/>
            <person name="Porwollik S."/>
            <person name="Spieth J."/>
            <person name="Clifton W.S."/>
            <person name="Fulton R."/>
            <person name="Chunyan W."/>
            <person name="Wollam A."/>
            <person name="Shah N."/>
            <person name="Pepin K."/>
            <person name="Bhonagiri V."/>
            <person name="Nash W."/>
            <person name="Johnson M."/>
            <person name="Thiruvilangam P."/>
            <person name="Wilson R."/>
        </authorList>
    </citation>
    <scope>NUCLEOTIDE SEQUENCE [LARGE SCALE GENOMIC DNA]</scope>
    <source>
        <strain evidence="2">ATCC BAA-731 / CDC346-86 / RSK2980</strain>
    </source>
</reference>
<evidence type="ECO:0000313" key="1">
    <source>
        <dbReference type="EMBL" id="ABX22439.1"/>
    </source>
</evidence>
<proteinExistence type="predicted"/>
<dbReference type="AlphaFoldDB" id="A9MMW4"/>
<protein>
    <submittedName>
        <fullName evidence="1">Uncharacterized protein</fullName>
    </submittedName>
</protein>
<gene>
    <name evidence="1" type="ordered locus">SARI_02582</name>
</gene>
<dbReference type="HOGENOM" id="CLU_2865169_0_0_6"/>
<dbReference type="KEGG" id="ses:SARI_02582"/>
<dbReference type="Proteomes" id="UP000002084">
    <property type="component" value="Chromosome"/>
</dbReference>
<accession>A9MMW4</accession>